<dbReference type="Proteomes" id="UP001631969">
    <property type="component" value="Unassembled WGS sequence"/>
</dbReference>
<protein>
    <submittedName>
        <fullName evidence="1">ATP-binding protein</fullName>
    </submittedName>
</protein>
<keyword evidence="1" id="KW-0547">Nucleotide-binding</keyword>
<evidence type="ECO:0000313" key="1">
    <source>
        <dbReference type="EMBL" id="MFM9327879.1"/>
    </source>
</evidence>
<proteinExistence type="predicted"/>
<comment type="caution">
    <text evidence="1">The sequence shown here is derived from an EMBL/GenBank/DDBJ whole genome shotgun (WGS) entry which is preliminary data.</text>
</comment>
<name>A0ACC7NV12_9BACL</name>
<accession>A0ACC7NV12</accession>
<sequence length="132" mass="14777">MEVCVKEVVLFGLDHHQGLIDGIIRDLGPEVEQVAFDVKLILAEAVTNAYFHGNSEDCTKPIYIRYSLDGSHLNLQVEDTGGKSGYRDIPLDIDESRLLDEGGRGLYLIRSFSDHVEMVDNTINIVKILECQ</sequence>
<evidence type="ECO:0000313" key="2">
    <source>
        <dbReference type="Proteomes" id="UP001631969"/>
    </source>
</evidence>
<dbReference type="EMBL" id="JBJURJ010000003">
    <property type="protein sequence ID" value="MFM9327879.1"/>
    <property type="molecule type" value="Genomic_DNA"/>
</dbReference>
<gene>
    <name evidence="1" type="ORF">ACI1P1_06125</name>
</gene>
<reference evidence="1" key="1">
    <citation type="submission" date="2024-12" db="EMBL/GenBank/DDBJ databases">
        <authorList>
            <person name="Wu N."/>
        </authorList>
    </citation>
    <scope>NUCLEOTIDE SEQUENCE</scope>
    <source>
        <strain evidence="1">P15</strain>
    </source>
</reference>
<organism evidence="1 2">
    <name type="scientific">Paenibacillus mesotrionivorans</name>
    <dbReference type="NCBI Taxonomy" id="3160968"/>
    <lineage>
        <taxon>Bacteria</taxon>
        <taxon>Bacillati</taxon>
        <taxon>Bacillota</taxon>
        <taxon>Bacilli</taxon>
        <taxon>Bacillales</taxon>
        <taxon>Paenibacillaceae</taxon>
        <taxon>Paenibacillus</taxon>
    </lineage>
</organism>
<keyword evidence="1" id="KW-0067">ATP-binding</keyword>
<keyword evidence="2" id="KW-1185">Reference proteome</keyword>